<dbReference type="CDD" id="cd04087">
    <property type="entry name" value="PTPA"/>
    <property type="match status" value="1"/>
</dbReference>
<dbReference type="PANTHER" id="PTHR10012">
    <property type="entry name" value="SERINE/THREONINE-PROTEIN PHOSPHATASE 2A REGULATORY SUBUNIT B"/>
    <property type="match status" value="1"/>
</dbReference>
<comment type="subcellular location">
    <subcellularLocation>
        <location evidence="2 8">Cytoplasm</location>
    </subcellularLocation>
</comment>
<evidence type="ECO:0000256" key="4">
    <source>
        <dbReference type="ARBA" id="ARBA00022490"/>
    </source>
</evidence>
<dbReference type="InterPro" id="IPR043170">
    <property type="entry name" value="PTPA_C_lid"/>
</dbReference>
<dbReference type="GO" id="GO:0005737">
    <property type="term" value="C:cytoplasm"/>
    <property type="evidence" value="ECO:0007669"/>
    <property type="project" value="UniProtKB-SubCell"/>
</dbReference>
<dbReference type="PANTHER" id="PTHR10012:SF5">
    <property type="entry name" value="SERINE_THREONINE-PROTEIN PHOSPHATASE 2A ACTIVATOR 2"/>
    <property type="match status" value="1"/>
</dbReference>
<feature type="region of interest" description="Disordered" evidence="9">
    <location>
        <begin position="300"/>
        <end position="325"/>
    </location>
</feature>
<keyword evidence="4 8" id="KW-0963">Cytoplasm</keyword>
<evidence type="ECO:0000256" key="3">
    <source>
        <dbReference type="ARBA" id="ARBA00011019"/>
    </source>
</evidence>
<evidence type="ECO:0000256" key="7">
    <source>
        <dbReference type="ARBA" id="ARBA00025287"/>
    </source>
</evidence>
<dbReference type="EMBL" id="KN831806">
    <property type="protein sequence ID" value="KIM36385.1"/>
    <property type="molecule type" value="Genomic_DNA"/>
</dbReference>
<dbReference type="GO" id="GO:0000159">
    <property type="term" value="C:protein phosphatase type 2A complex"/>
    <property type="evidence" value="ECO:0007669"/>
    <property type="project" value="TreeGrafter"/>
</dbReference>
<dbReference type="HOGENOM" id="CLU_030733_0_0_1"/>
<evidence type="ECO:0000256" key="1">
    <source>
        <dbReference type="ARBA" id="ARBA00000971"/>
    </source>
</evidence>
<evidence type="ECO:0000313" key="11">
    <source>
        <dbReference type="Proteomes" id="UP000053424"/>
    </source>
</evidence>
<dbReference type="EC" id="5.2.1.8" evidence="8"/>
<dbReference type="PIRSF" id="PIRSF016325">
    <property type="entry name" value="Phstyr_phstse_ac"/>
    <property type="match status" value="1"/>
</dbReference>
<gene>
    <name evidence="10" type="ORF">M413DRAFT_31797</name>
</gene>
<dbReference type="AlphaFoldDB" id="A0A0C3BI36"/>
<dbReference type="SUPFAM" id="SSF140984">
    <property type="entry name" value="PTPA-like"/>
    <property type="match status" value="1"/>
</dbReference>
<keyword evidence="11" id="KW-1185">Reference proteome</keyword>
<feature type="region of interest" description="Disordered" evidence="9">
    <location>
        <begin position="350"/>
        <end position="371"/>
    </location>
</feature>
<proteinExistence type="inferred from homology"/>
<dbReference type="FunFam" id="1.20.120.1150:FF:000002">
    <property type="entry name" value="Serine/threonine-protein phosphatase 2A activator"/>
    <property type="match status" value="1"/>
</dbReference>
<dbReference type="GO" id="GO:0003755">
    <property type="term" value="F:peptidyl-prolyl cis-trans isomerase activity"/>
    <property type="evidence" value="ECO:0007669"/>
    <property type="project" value="UniProtKB-KW"/>
</dbReference>
<keyword evidence="5 8" id="KW-0697">Rotamase</keyword>
<evidence type="ECO:0000256" key="6">
    <source>
        <dbReference type="ARBA" id="ARBA00023235"/>
    </source>
</evidence>
<dbReference type="Proteomes" id="UP000053424">
    <property type="component" value="Unassembled WGS sequence"/>
</dbReference>
<evidence type="ECO:0000256" key="8">
    <source>
        <dbReference type="RuleBase" id="RU361210"/>
    </source>
</evidence>
<comment type="similarity">
    <text evidence="3 8">Belongs to the PTPA-type PPIase family.</text>
</comment>
<dbReference type="GO" id="GO:0008160">
    <property type="term" value="F:protein tyrosine phosphatase activator activity"/>
    <property type="evidence" value="ECO:0007669"/>
    <property type="project" value="TreeGrafter"/>
</dbReference>
<evidence type="ECO:0000256" key="5">
    <source>
        <dbReference type="ARBA" id="ARBA00023110"/>
    </source>
</evidence>
<dbReference type="GO" id="GO:0007052">
    <property type="term" value="P:mitotic spindle organization"/>
    <property type="evidence" value="ECO:0007669"/>
    <property type="project" value="TreeGrafter"/>
</dbReference>
<comment type="catalytic activity">
    <reaction evidence="1 8">
        <text>[protein]-peptidylproline (omega=180) = [protein]-peptidylproline (omega=0)</text>
        <dbReference type="Rhea" id="RHEA:16237"/>
        <dbReference type="Rhea" id="RHEA-COMP:10747"/>
        <dbReference type="Rhea" id="RHEA-COMP:10748"/>
        <dbReference type="ChEBI" id="CHEBI:83833"/>
        <dbReference type="ChEBI" id="CHEBI:83834"/>
        <dbReference type="EC" id="5.2.1.8"/>
    </reaction>
</comment>
<evidence type="ECO:0000313" key="10">
    <source>
        <dbReference type="EMBL" id="KIM36385.1"/>
    </source>
</evidence>
<reference evidence="11" key="2">
    <citation type="submission" date="2015-01" db="EMBL/GenBank/DDBJ databases">
        <title>Evolutionary Origins and Diversification of the Mycorrhizal Mutualists.</title>
        <authorList>
            <consortium name="DOE Joint Genome Institute"/>
            <consortium name="Mycorrhizal Genomics Consortium"/>
            <person name="Kohler A."/>
            <person name="Kuo A."/>
            <person name="Nagy L.G."/>
            <person name="Floudas D."/>
            <person name="Copeland A."/>
            <person name="Barry K.W."/>
            <person name="Cichocki N."/>
            <person name="Veneault-Fourrey C."/>
            <person name="LaButti K."/>
            <person name="Lindquist E.A."/>
            <person name="Lipzen A."/>
            <person name="Lundell T."/>
            <person name="Morin E."/>
            <person name="Murat C."/>
            <person name="Riley R."/>
            <person name="Ohm R."/>
            <person name="Sun H."/>
            <person name="Tunlid A."/>
            <person name="Henrissat B."/>
            <person name="Grigoriev I.V."/>
            <person name="Hibbett D.S."/>
            <person name="Martin F."/>
        </authorList>
    </citation>
    <scope>NUCLEOTIDE SEQUENCE [LARGE SCALE GENOMIC DNA]</scope>
    <source>
        <strain evidence="11">h7</strain>
    </source>
</reference>
<dbReference type="OrthoDB" id="16120at2759"/>
<sequence length="371" mass="41740">MSYQVPRKCILSKEQLQYFQESQTHKDIVSYIETLNDAVIGSKLTDECSQSPGVTAVLELLSKVEQTAKETPPVDNAASRFGNPAFRTFYDKISEQSAAFLATLPNLPVESIPEISVYFNEAWGNRTRIDYGSGMELNFLCWLICLERLGVLLESDHKAIVLKVFWRYIEIMRILQSSYWLEPAGSHGVWGLDDYHFLPFLLGSAQLRGHKYIRPKSIHDPEIVEEYSQHYMYFACIAFINSIKTASLRWHSPMLDDISAVKTWDKVNSGMIKMYLAEVLGKLPVMQHFLFGSILPYDGPETPRSNEPQDDAHRGHAHAHPDLGGAGQREVGWGDCCGIPVPSVFAAARSEQDKEPGFKLAGPGIRPVPFD</sequence>
<dbReference type="InterPro" id="IPR037218">
    <property type="entry name" value="PTPA_sf"/>
</dbReference>
<reference evidence="10 11" key="1">
    <citation type="submission" date="2014-04" db="EMBL/GenBank/DDBJ databases">
        <authorList>
            <consortium name="DOE Joint Genome Institute"/>
            <person name="Kuo A."/>
            <person name="Gay G."/>
            <person name="Dore J."/>
            <person name="Kohler A."/>
            <person name="Nagy L.G."/>
            <person name="Floudas D."/>
            <person name="Copeland A."/>
            <person name="Barry K.W."/>
            <person name="Cichocki N."/>
            <person name="Veneault-Fourrey C."/>
            <person name="LaButti K."/>
            <person name="Lindquist E.A."/>
            <person name="Lipzen A."/>
            <person name="Lundell T."/>
            <person name="Morin E."/>
            <person name="Murat C."/>
            <person name="Sun H."/>
            <person name="Tunlid A."/>
            <person name="Henrissat B."/>
            <person name="Grigoriev I.V."/>
            <person name="Hibbett D.S."/>
            <person name="Martin F."/>
            <person name="Nordberg H.P."/>
            <person name="Cantor M.N."/>
            <person name="Hua S.X."/>
        </authorList>
    </citation>
    <scope>NUCLEOTIDE SEQUENCE [LARGE SCALE GENOMIC DNA]</scope>
    <source>
        <strain evidence="11">h7</strain>
    </source>
</reference>
<keyword evidence="6 8" id="KW-0413">Isomerase</keyword>
<evidence type="ECO:0000256" key="2">
    <source>
        <dbReference type="ARBA" id="ARBA00004496"/>
    </source>
</evidence>
<dbReference type="InterPro" id="IPR004327">
    <property type="entry name" value="Phstyr_phstse_ac"/>
</dbReference>
<dbReference type="GO" id="GO:0005634">
    <property type="term" value="C:nucleus"/>
    <property type="evidence" value="ECO:0007669"/>
    <property type="project" value="TreeGrafter"/>
</dbReference>
<accession>A0A0C3BI36</accession>
<protein>
    <recommendedName>
        <fullName evidence="8">Serine/threonine-protein phosphatase 2A activator</fullName>
        <ecNumber evidence="8">5.2.1.8</ecNumber>
    </recommendedName>
    <alternativeName>
        <fullName evidence="8">Phosphotyrosyl phosphatase activator</fullName>
    </alternativeName>
</protein>
<dbReference type="Gene3D" id="1.20.120.1150">
    <property type="match status" value="1"/>
</dbReference>
<organism evidence="10 11">
    <name type="scientific">Hebeloma cylindrosporum</name>
    <dbReference type="NCBI Taxonomy" id="76867"/>
    <lineage>
        <taxon>Eukaryota</taxon>
        <taxon>Fungi</taxon>
        <taxon>Dikarya</taxon>
        <taxon>Basidiomycota</taxon>
        <taxon>Agaricomycotina</taxon>
        <taxon>Agaricomycetes</taxon>
        <taxon>Agaricomycetidae</taxon>
        <taxon>Agaricales</taxon>
        <taxon>Agaricineae</taxon>
        <taxon>Hymenogastraceae</taxon>
        <taxon>Hebeloma</taxon>
    </lineage>
</organism>
<comment type="function">
    <text evidence="7">PPIases accelerate the folding of proteins. It catalyzes the cis-trans isomerization of proline imidic peptide bonds in oligopeptides. Acts as a regulatory subunit for PP2A-like phosphatases modulating their activity or substrate specificity, probably by inducing a conformational change in the catalytic subunit, a direct target of the PPIase. Can reactivate inactive phosphatase PP2A-phosphatase methylesterase complexes (PP2Ai) in presence of ATP and Mg(2+) by dissociating the inactive form from the complex.</text>
</comment>
<evidence type="ECO:0000256" key="9">
    <source>
        <dbReference type="SAM" id="MobiDB-lite"/>
    </source>
</evidence>
<name>A0A0C3BI36_HEBCY</name>
<dbReference type="Pfam" id="PF03095">
    <property type="entry name" value="PTPA"/>
    <property type="match status" value="1"/>
</dbReference>
<dbReference type="STRING" id="686832.A0A0C3BI36"/>